<accession>A0A0A2UXU2</accession>
<dbReference type="EMBL" id="AVBG01000002">
    <property type="protein sequence ID" value="KGP92749.1"/>
    <property type="molecule type" value="Genomic_DNA"/>
</dbReference>
<gene>
    <name evidence="1" type="ORF">N780_14560</name>
</gene>
<dbReference type="eggNOG" id="ENOG5030CCG">
    <property type="taxonomic scope" value="Bacteria"/>
</dbReference>
<comment type="caution">
    <text evidence="1">The sequence shown here is derived from an EMBL/GenBank/DDBJ whole genome shotgun (WGS) entry which is preliminary data.</text>
</comment>
<evidence type="ECO:0000313" key="1">
    <source>
        <dbReference type="EMBL" id="KGP92749.1"/>
    </source>
</evidence>
<organism evidence="1 2">
    <name type="scientific">Pontibacillus chungwhensis BH030062</name>
    <dbReference type="NCBI Taxonomy" id="1385513"/>
    <lineage>
        <taxon>Bacteria</taxon>
        <taxon>Bacillati</taxon>
        <taxon>Bacillota</taxon>
        <taxon>Bacilli</taxon>
        <taxon>Bacillales</taxon>
        <taxon>Bacillaceae</taxon>
        <taxon>Pontibacillus</taxon>
    </lineage>
</organism>
<dbReference type="RefSeq" id="WP_036780322.1">
    <property type="nucleotide sequence ID" value="NZ_AVBG01000002.1"/>
</dbReference>
<protein>
    <submittedName>
        <fullName evidence="1">Uncharacterized protein</fullName>
    </submittedName>
</protein>
<dbReference type="OrthoDB" id="2453166at2"/>
<sequence>MPAKEQELKDVYMTKSGESIRFAHGTYVITQVDGKKHCDLTLNNVEQYEMFEDRKDESKDVEVTFTTQEGEKFDGKLDVKTVNRHNEQRNVVELESKEELAQQS</sequence>
<dbReference type="AlphaFoldDB" id="A0A0A2UXU2"/>
<keyword evidence="2" id="KW-1185">Reference proteome</keyword>
<dbReference type="Proteomes" id="UP000030153">
    <property type="component" value="Unassembled WGS sequence"/>
</dbReference>
<proteinExistence type="predicted"/>
<name>A0A0A2UXU2_9BACI</name>
<reference evidence="1 2" key="1">
    <citation type="submission" date="2013-08" db="EMBL/GenBank/DDBJ databases">
        <title>Genome of Pontibacillus chungwhensis.</title>
        <authorList>
            <person name="Wang Q."/>
            <person name="Wang G."/>
        </authorList>
    </citation>
    <scope>NUCLEOTIDE SEQUENCE [LARGE SCALE GENOMIC DNA]</scope>
    <source>
        <strain evidence="1 2">BH030062</strain>
    </source>
</reference>
<evidence type="ECO:0000313" key="2">
    <source>
        <dbReference type="Proteomes" id="UP000030153"/>
    </source>
</evidence>